<sequence>MITTLIIFYSSLLLIALMTTLKWLEQNSNVKILAQFNTTAEPFIKKIAGETRNNLATHLNMRRFGLLTILALRTMEKFLLSAQIKIRRVTEVLTRRVRYHNLNKPRGTASFFLKDITDYKNHLPHKETPEM</sequence>
<comment type="caution">
    <text evidence="2">The sequence shown here is derived from an EMBL/GenBank/DDBJ whole genome shotgun (WGS) entry which is preliminary data.</text>
</comment>
<organism evidence="2 3">
    <name type="scientific">Candidatus Yanofskybacteria bacterium GW2011_GWC2_41_9</name>
    <dbReference type="NCBI Taxonomy" id="1619029"/>
    <lineage>
        <taxon>Bacteria</taxon>
        <taxon>Candidatus Yanofskyibacteriota</taxon>
    </lineage>
</organism>
<evidence type="ECO:0000313" key="3">
    <source>
        <dbReference type="Proteomes" id="UP000033859"/>
    </source>
</evidence>
<evidence type="ECO:0000256" key="1">
    <source>
        <dbReference type="SAM" id="Phobius"/>
    </source>
</evidence>
<dbReference type="AlphaFoldDB" id="A0A0G0ZTB2"/>
<proteinExistence type="predicted"/>
<feature type="transmembrane region" description="Helical" evidence="1">
    <location>
        <begin position="6"/>
        <end position="24"/>
    </location>
</feature>
<name>A0A0G0ZTB2_9BACT</name>
<keyword evidence="1" id="KW-1133">Transmembrane helix</keyword>
<accession>A0A0G0ZTB2</accession>
<reference evidence="2 3" key="1">
    <citation type="journal article" date="2015" name="Nature">
        <title>rRNA introns, odd ribosomes, and small enigmatic genomes across a large radiation of phyla.</title>
        <authorList>
            <person name="Brown C.T."/>
            <person name="Hug L.A."/>
            <person name="Thomas B.C."/>
            <person name="Sharon I."/>
            <person name="Castelle C.J."/>
            <person name="Singh A."/>
            <person name="Wilkins M.J."/>
            <person name="Williams K.H."/>
            <person name="Banfield J.F."/>
        </authorList>
    </citation>
    <scope>NUCLEOTIDE SEQUENCE [LARGE SCALE GENOMIC DNA]</scope>
</reference>
<keyword evidence="1" id="KW-0472">Membrane</keyword>
<gene>
    <name evidence="2" type="ORF">UU84_C0045G0009</name>
</gene>
<dbReference type="EMBL" id="LCCE01000045">
    <property type="protein sequence ID" value="KKS25221.1"/>
    <property type="molecule type" value="Genomic_DNA"/>
</dbReference>
<dbReference type="Proteomes" id="UP000033859">
    <property type="component" value="Unassembled WGS sequence"/>
</dbReference>
<keyword evidence="1" id="KW-0812">Transmembrane</keyword>
<protein>
    <submittedName>
        <fullName evidence="2">Uncharacterized protein</fullName>
    </submittedName>
</protein>
<evidence type="ECO:0000313" key="2">
    <source>
        <dbReference type="EMBL" id="KKS25221.1"/>
    </source>
</evidence>